<reference evidence="1 2" key="1">
    <citation type="submission" date="2023-09" db="EMBL/GenBank/DDBJ databases">
        <authorList>
            <person name="Rey-Velasco X."/>
        </authorList>
    </citation>
    <scope>NUCLEOTIDE SEQUENCE [LARGE SCALE GENOMIC DNA]</scope>
    <source>
        <strain evidence="1 2">W242</strain>
    </source>
</reference>
<keyword evidence="2" id="KW-1185">Reference proteome</keyword>
<evidence type="ECO:0000313" key="1">
    <source>
        <dbReference type="EMBL" id="MDT0556559.1"/>
    </source>
</evidence>
<comment type="caution">
    <text evidence="1">The sequence shown here is derived from an EMBL/GenBank/DDBJ whole genome shotgun (WGS) entry which is preliminary data.</text>
</comment>
<evidence type="ECO:0000313" key="2">
    <source>
        <dbReference type="Proteomes" id="UP001254488"/>
    </source>
</evidence>
<gene>
    <name evidence="1" type="ORF">RM538_11115</name>
</gene>
<proteinExistence type="predicted"/>
<sequence>MKKIALLLVTSLLIFGCKNDTEKPSENTISSEEKSKELSTAEAIAYKNGFENWNAVEEINFTFNVDRPNSHSERSWSWKPKTNDVTMMTVNDTVTYNRAKIDSTNQRVDAAFINDKYWLLAPYNLVWDKGTSFTEKENQVALISKDTLNMLTIIYGNEGGYTPGDAYDFYYDDKFTIKEWVFRKGNDSVPTMTTTWEDYEIYKGLTIAKVHEDSTKNFKLHFTNISVK</sequence>
<dbReference type="Proteomes" id="UP001254488">
    <property type="component" value="Unassembled WGS sequence"/>
</dbReference>
<accession>A0ABU2YFU8</accession>
<protein>
    <submittedName>
        <fullName evidence="1">Uncharacterized protein</fullName>
    </submittedName>
</protein>
<dbReference type="RefSeq" id="WP_311333510.1">
    <property type="nucleotide sequence ID" value="NZ_JAVRHZ010000007.1"/>
</dbReference>
<dbReference type="PROSITE" id="PS51257">
    <property type="entry name" value="PROKAR_LIPOPROTEIN"/>
    <property type="match status" value="1"/>
</dbReference>
<name>A0ABU2YFU8_9FLAO</name>
<dbReference type="EMBL" id="JAVRHZ010000007">
    <property type="protein sequence ID" value="MDT0556559.1"/>
    <property type="molecule type" value="Genomic_DNA"/>
</dbReference>
<organism evidence="1 2">
    <name type="scientific">Patiriisocius hiemis</name>
    <dbReference type="NCBI Taxonomy" id="3075604"/>
    <lineage>
        <taxon>Bacteria</taxon>
        <taxon>Pseudomonadati</taxon>
        <taxon>Bacteroidota</taxon>
        <taxon>Flavobacteriia</taxon>
        <taxon>Flavobacteriales</taxon>
        <taxon>Flavobacteriaceae</taxon>
        <taxon>Patiriisocius</taxon>
    </lineage>
</organism>